<evidence type="ECO:0000313" key="4">
    <source>
        <dbReference type="WBParaSite" id="Pan_g152.t1"/>
    </source>
</evidence>
<keyword evidence="2" id="KW-0472">Membrane</keyword>
<dbReference type="Proteomes" id="UP000492821">
    <property type="component" value="Unassembled WGS sequence"/>
</dbReference>
<proteinExistence type="predicted"/>
<name>A0A7E4V0T9_PANRE</name>
<evidence type="ECO:0000256" key="2">
    <source>
        <dbReference type="SAM" id="Phobius"/>
    </source>
</evidence>
<keyword evidence="3" id="KW-1185">Reference proteome</keyword>
<reference evidence="3" key="1">
    <citation type="journal article" date="2013" name="Genetics">
        <title>The draft genome and transcriptome of Panagrellus redivivus are shaped by the harsh demands of a free-living lifestyle.</title>
        <authorList>
            <person name="Srinivasan J."/>
            <person name="Dillman A.R."/>
            <person name="Macchietto M.G."/>
            <person name="Heikkinen L."/>
            <person name="Lakso M."/>
            <person name="Fracchia K.M."/>
            <person name="Antoshechkin I."/>
            <person name="Mortazavi A."/>
            <person name="Wong G."/>
            <person name="Sternberg P.W."/>
        </authorList>
    </citation>
    <scope>NUCLEOTIDE SEQUENCE [LARGE SCALE GENOMIC DNA]</scope>
    <source>
        <strain evidence="3">MT8872</strain>
    </source>
</reference>
<dbReference type="WBParaSite" id="Pan_g152.t1">
    <property type="protein sequence ID" value="Pan_g152.t1"/>
    <property type="gene ID" value="Pan_g152"/>
</dbReference>
<protein>
    <submittedName>
        <fullName evidence="4">G_PROTEIN_RECEP_F1_2 domain-containing protein</fullName>
    </submittedName>
</protein>
<reference evidence="4" key="2">
    <citation type="submission" date="2020-10" db="UniProtKB">
        <authorList>
            <consortium name="WormBaseParasite"/>
        </authorList>
    </citation>
    <scope>IDENTIFICATION</scope>
</reference>
<feature type="transmembrane region" description="Helical" evidence="2">
    <location>
        <begin position="50"/>
        <end position="72"/>
    </location>
</feature>
<feature type="transmembrane region" description="Helical" evidence="2">
    <location>
        <begin position="120"/>
        <end position="143"/>
    </location>
</feature>
<evidence type="ECO:0000313" key="3">
    <source>
        <dbReference type="Proteomes" id="UP000492821"/>
    </source>
</evidence>
<feature type="transmembrane region" description="Helical" evidence="2">
    <location>
        <begin position="175"/>
        <end position="196"/>
    </location>
</feature>
<keyword evidence="2" id="KW-0812">Transmembrane</keyword>
<dbReference type="AlphaFoldDB" id="A0A7E4V0T9"/>
<accession>A0A7E4V0T9</accession>
<organism evidence="3 4">
    <name type="scientific">Panagrellus redivivus</name>
    <name type="common">Microworm</name>
    <dbReference type="NCBI Taxonomy" id="6233"/>
    <lineage>
        <taxon>Eukaryota</taxon>
        <taxon>Metazoa</taxon>
        <taxon>Ecdysozoa</taxon>
        <taxon>Nematoda</taxon>
        <taxon>Chromadorea</taxon>
        <taxon>Rhabditida</taxon>
        <taxon>Tylenchina</taxon>
        <taxon>Panagrolaimomorpha</taxon>
        <taxon>Panagrolaimoidea</taxon>
        <taxon>Panagrolaimidae</taxon>
        <taxon>Panagrellus</taxon>
    </lineage>
</organism>
<feature type="transmembrane region" description="Helical" evidence="2">
    <location>
        <begin position="84"/>
        <end position="108"/>
    </location>
</feature>
<feature type="transmembrane region" description="Helical" evidence="2">
    <location>
        <begin position="212"/>
        <end position="234"/>
    </location>
</feature>
<evidence type="ECO:0000256" key="1">
    <source>
        <dbReference type="SAM" id="MobiDB-lite"/>
    </source>
</evidence>
<sequence>MQKPIFVSIIILFECVVSIVCSGYALWIFARLTWASFNSKTIRLNWPLKIYAILQILLAITTIVYLLFLVLFWRLQNSAYDLYWLYFTGGIQNCVLMILALAVSALGIDRCLIVKFPTKHLTIIPLITFIVMTVIWIAINIVLRMIPAYPKNTIDKKDCENVGCLGSFYTNIVYYSLRFTASGINFAVGILLTLLLKQMPIVSNCTVKSSRLVLYAIVTTLSFDLLPHFVSIVVYRVFQINFADYVGPYSTIFGAIENAICAFFYRRTFKVGALTSHDTLTVPHHSHPTHPTPITVVNSKQHASPA</sequence>
<keyword evidence="2" id="KW-1133">Transmembrane helix</keyword>
<feature type="region of interest" description="Disordered" evidence="1">
    <location>
        <begin position="282"/>
        <end position="306"/>
    </location>
</feature>
<feature type="transmembrane region" description="Helical" evidence="2">
    <location>
        <begin position="6"/>
        <end position="29"/>
    </location>
</feature>